<proteinExistence type="predicted"/>
<dbReference type="RefSeq" id="WP_380322612.1">
    <property type="nucleotide sequence ID" value="NZ_JBHYPW010000018.1"/>
</dbReference>
<organism evidence="1 2">
    <name type="scientific">Kitasatospora phosalacinea</name>
    <dbReference type="NCBI Taxonomy" id="2065"/>
    <lineage>
        <taxon>Bacteria</taxon>
        <taxon>Bacillati</taxon>
        <taxon>Actinomycetota</taxon>
        <taxon>Actinomycetes</taxon>
        <taxon>Kitasatosporales</taxon>
        <taxon>Streptomycetaceae</taxon>
        <taxon>Kitasatospora</taxon>
    </lineage>
</organism>
<comment type="caution">
    <text evidence="1">The sequence shown here is derived from an EMBL/GenBank/DDBJ whole genome shotgun (WGS) entry which is preliminary data.</text>
</comment>
<dbReference type="Proteomes" id="UP001599542">
    <property type="component" value="Unassembled WGS sequence"/>
</dbReference>
<protein>
    <submittedName>
        <fullName evidence="1">Uncharacterized protein</fullName>
    </submittedName>
</protein>
<evidence type="ECO:0000313" key="2">
    <source>
        <dbReference type="Proteomes" id="UP001599542"/>
    </source>
</evidence>
<accession>A0ABW6GIF5</accession>
<gene>
    <name evidence="1" type="ORF">ACFW6T_10305</name>
</gene>
<keyword evidence="2" id="KW-1185">Reference proteome</keyword>
<dbReference type="EMBL" id="JBHYPX010000015">
    <property type="protein sequence ID" value="MFE1352369.1"/>
    <property type="molecule type" value="Genomic_DNA"/>
</dbReference>
<evidence type="ECO:0000313" key="1">
    <source>
        <dbReference type="EMBL" id="MFE1352369.1"/>
    </source>
</evidence>
<reference evidence="1 2" key="1">
    <citation type="submission" date="2024-09" db="EMBL/GenBank/DDBJ databases">
        <title>The Natural Products Discovery Center: Release of the First 8490 Sequenced Strains for Exploring Actinobacteria Biosynthetic Diversity.</title>
        <authorList>
            <person name="Kalkreuter E."/>
            <person name="Kautsar S.A."/>
            <person name="Yang D."/>
            <person name="Bader C.D."/>
            <person name="Teijaro C.N."/>
            <person name="Fluegel L."/>
            <person name="Davis C.M."/>
            <person name="Simpson J.R."/>
            <person name="Lauterbach L."/>
            <person name="Steele A.D."/>
            <person name="Gui C."/>
            <person name="Meng S."/>
            <person name="Li G."/>
            <person name="Viehrig K."/>
            <person name="Ye F."/>
            <person name="Su P."/>
            <person name="Kiefer A.F."/>
            <person name="Nichols A."/>
            <person name="Cepeda A.J."/>
            <person name="Yan W."/>
            <person name="Fan B."/>
            <person name="Jiang Y."/>
            <person name="Adhikari A."/>
            <person name="Zheng C.-J."/>
            <person name="Schuster L."/>
            <person name="Cowan T.M."/>
            <person name="Smanski M.J."/>
            <person name="Chevrette M.G."/>
            <person name="De Carvalho L.P.S."/>
            <person name="Shen B."/>
        </authorList>
    </citation>
    <scope>NUCLEOTIDE SEQUENCE [LARGE SCALE GENOMIC DNA]</scope>
    <source>
        <strain evidence="1 2">NPDC058753</strain>
    </source>
</reference>
<sequence length="57" mass="6098">MSDPVHQDAPYQATSDARTVEALGRAGVTVTAPPTGPDRLLAYWLRTPDADAFRSSP</sequence>
<name>A0ABW6GIF5_9ACTN</name>